<dbReference type="SUPFAM" id="SSF57667">
    <property type="entry name" value="beta-beta-alpha zinc fingers"/>
    <property type="match status" value="1"/>
</dbReference>
<dbReference type="PANTHER" id="PTHR46451:SF1">
    <property type="entry name" value="RAS-RESPONSIVE ELEMENT-BINDING PROTEIN 1"/>
    <property type="match status" value="1"/>
</dbReference>
<keyword evidence="4" id="KW-1185">Reference proteome</keyword>
<dbReference type="PROSITE" id="PS50157">
    <property type="entry name" value="ZINC_FINGER_C2H2_2"/>
    <property type="match status" value="1"/>
</dbReference>
<dbReference type="FunFam" id="3.30.160.60:FF:003618">
    <property type="match status" value="1"/>
</dbReference>
<dbReference type="GO" id="GO:0000978">
    <property type="term" value="F:RNA polymerase II cis-regulatory region sequence-specific DNA binding"/>
    <property type="evidence" value="ECO:0007669"/>
    <property type="project" value="TreeGrafter"/>
</dbReference>
<dbReference type="GO" id="GO:0008270">
    <property type="term" value="F:zinc ion binding"/>
    <property type="evidence" value="ECO:0007669"/>
    <property type="project" value="UniProtKB-KW"/>
</dbReference>
<keyword evidence="1" id="KW-0862">Zinc</keyword>
<dbReference type="GO" id="GO:0001228">
    <property type="term" value="F:DNA-binding transcription activator activity, RNA polymerase II-specific"/>
    <property type="evidence" value="ECO:0007669"/>
    <property type="project" value="TreeGrafter"/>
</dbReference>
<proteinExistence type="predicted"/>
<dbReference type="PANTHER" id="PTHR46451">
    <property type="entry name" value="RAS-RESPONSIVE ELEMENT-BINDING PROTEIN 1"/>
    <property type="match status" value="1"/>
</dbReference>
<dbReference type="InterPro" id="IPR036236">
    <property type="entry name" value="Znf_C2H2_sf"/>
</dbReference>
<dbReference type="AlphaFoldDB" id="A0A2P4T646"/>
<organism evidence="3 4">
    <name type="scientific">Bambusicola thoracicus</name>
    <name type="common">Chinese bamboo-partridge</name>
    <name type="synonym">Perdix thoracica</name>
    <dbReference type="NCBI Taxonomy" id="9083"/>
    <lineage>
        <taxon>Eukaryota</taxon>
        <taxon>Metazoa</taxon>
        <taxon>Chordata</taxon>
        <taxon>Craniata</taxon>
        <taxon>Vertebrata</taxon>
        <taxon>Euteleostomi</taxon>
        <taxon>Archelosauria</taxon>
        <taxon>Archosauria</taxon>
        <taxon>Dinosauria</taxon>
        <taxon>Saurischia</taxon>
        <taxon>Theropoda</taxon>
        <taxon>Coelurosauria</taxon>
        <taxon>Aves</taxon>
        <taxon>Neognathae</taxon>
        <taxon>Galloanserae</taxon>
        <taxon>Galliformes</taxon>
        <taxon>Phasianidae</taxon>
        <taxon>Perdicinae</taxon>
        <taxon>Bambusicola</taxon>
    </lineage>
</organism>
<dbReference type="EMBL" id="PPHD01007477">
    <property type="protein sequence ID" value="POI31836.1"/>
    <property type="molecule type" value="Genomic_DNA"/>
</dbReference>
<comment type="caution">
    <text evidence="3">The sequence shown here is derived from an EMBL/GenBank/DDBJ whole genome shotgun (WGS) entry which is preliminary data.</text>
</comment>
<evidence type="ECO:0000256" key="1">
    <source>
        <dbReference type="PROSITE-ProRule" id="PRU00042"/>
    </source>
</evidence>
<dbReference type="InterPro" id="IPR052795">
    <property type="entry name" value="RREB1"/>
</dbReference>
<dbReference type="Gene3D" id="3.30.160.60">
    <property type="entry name" value="Classic Zinc Finger"/>
    <property type="match status" value="1"/>
</dbReference>
<reference evidence="3 4" key="1">
    <citation type="submission" date="2018-01" db="EMBL/GenBank/DDBJ databases">
        <title>Comparison of the Chinese Bamboo Partridge and Red Junglefowl genome sequences highlights the importance of demography in genome evolution.</title>
        <authorList>
            <person name="Tiley G.P."/>
            <person name="Kimball R.T."/>
            <person name="Braun E.L."/>
            <person name="Burleigh J.G."/>
        </authorList>
    </citation>
    <scope>NUCLEOTIDE SEQUENCE [LARGE SCALE GENOMIC DNA]</scope>
    <source>
        <strain evidence="3">RTK389</strain>
        <tissue evidence="3">Blood</tissue>
    </source>
</reference>
<keyword evidence="1" id="KW-0863">Zinc-finger</keyword>
<dbReference type="InterPro" id="IPR013087">
    <property type="entry name" value="Znf_C2H2_type"/>
</dbReference>
<evidence type="ECO:0000313" key="3">
    <source>
        <dbReference type="EMBL" id="POI31836.1"/>
    </source>
</evidence>
<accession>A0A2P4T646</accession>
<sequence>MLVHSGERPYKCSVCGQSFTTNGNMHR</sequence>
<gene>
    <name evidence="3" type="ORF">CIB84_004413</name>
</gene>
<evidence type="ECO:0000259" key="2">
    <source>
        <dbReference type="PROSITE" id="PS50157"/>
    </source>
</evidence>
<keyword evidence="1" id="KW-0479">Metal-binding</keyword>
<name>A0A2P4T646_BAMTH</name>
<feature type="domain" description="C2H2-type" evidence="2">
    <location>
        <begin position="10"/>
        <end position="27"/>
    </location>
</feature>
<protein>
    <recommendedName>
        <fullName evidence="2">C2H2-type domain-containing protein</fullName>
    </recommendedName>
</protein>
<dbReference type="Proteomes" id="UP000237246">
    <property type="component" value="Unassembled WGS sequence"/>
</dbReference>
<dbReference type="GO" id="GO:0005634">
    <property type="term" value="C:nucleus"/>
    <property type="evidence" value="ECO:0007669"/>
    <property type="project" value="TreeGrafter"/>
</dbReference>
<evidence type="ECO:0000313" key="4">
    <source>
        <dbReference type="Proteomes" id="UP000237246"/>
    </source>
</evidence>